<organism evidence="1 2">
    <name type="scientific">Periplaneta americana</name>
    <name type="common">American cockroach</name>
    <name type="synonym">Blatta americana</name>
    <dbReference type="NCBI Taxonomy" id="6978"/>
    <lineage>
        <taxon>Eukaryota</taxon>
        <taxon>Metazoa</taxon>
        <taxon>Ecdysozoa</taxon>
        <taxon>Arthropoda</taxon>
        <taxon>Hexapoda</taxon>
        <taxon>Insecta</taxon>
        <taxon>Pterygota</taxon>
        <taxon>Neoptera</taxon>
        <taxon>Polyneoptera</taxon>
        <taxon>Dictyoptera</taxon>
        <taxon>Blattodea</taxon>
        <taxon>Blattoidea</taxon>
        <taxon>Blattidae</taxon>
        <taxon>Blattinae</taxon>
        <taxon>Periplaneta</taxon>
    </lineage>
</organism>
<evidence type="ECO:0000313" key="2">
    <source>
        <dbReference type="Proteomes" id="UP001148838"/>
    </source>
</evidence>
<dbReference type="Proteomes" id="UP001148838">
    <property type="component" value="Unassembled WGS sequence"/>
</dbReference>
<keyword evidence="2" id="KW-1185">Reference proteome</keyword>
<accession>A0ABQ8TXL0</accession>
<proteinExistence type="predicted"/>
<protein>
    <submittedName>
        <fullName evidence="1">Uncharacterized protein</fullName>
    </submittedName>
</protein>
<name>A0ABQ8TXL0_PERAM</name>
<dbReference type="EMBL" id="JAJSOF020000001">
    <property type="protein sequence ID" value="KAJ4451450.1"/>
    <property type="molecule type" value="Genomic_DNA"/>
</dbReference>
<evidence type="ECO:0000313" key="1">
    <source>
        <dbReference type="EMBL" id="KAJ4451450.1"/>
    </source>
</evidence>
<sequence>MSPGSTTESYPAFARIGLRENPGKNLNQVTCPHRDSNPGHLVSQPDALTVTPQVWTGECESKFQNHKEQPVQRSARRSAEDAPFSIKSCLGNCYPTFDFPAATHVTAYSTTQVFEDIIHGPFTRYGNFSKRAFIRIDFLRTTVYTRFEFFLCIMKFKLRLYRIPSPTTVKRTALTPLTLCIREKPNLMYTAVRTKSIRINAYFEKFPCERALCSRIETQSKAMVKKKTNPKCSAPHHIETPLTGFHRTNIIKKSG</sequence>
<gene>
    <name evidence="1" type="ORF">ANN_02912</name>
</gene>
<reference evidence="1 2" key="1">
    <citation type="journal article" date="2022" name="Allergy">
        <title>Genome assembly and annotation of Periplaneta americana reveal a comprehensive cockroach allergen profile.</title>
        <authorList>
            <person name="Wang L."/>
            <person name="Xiong Q."/>
            <person name="Saelim N."/>
            <person name="Wang L."/>
            <person name="Nong W."/>
            <person name="Wan A.T."/>
            <person name="Shi M."/>
            <person name="Liu X."/>
            <person name="Cao Q."/>
            <person name="Hui J.H.L."/>
            <person name="Sookrung N."/>
            <person name="Leung T.F."/>
            <person name="Tungtrongchitr A."/>
            <person name="Tsui S.K.W."/>
        </authorList>
    </citation>
    <scope>NUCLEOTIDE SEQUENCE [LARGE SCALE GENOMIC DNA]</scope>
    <source>
        <strain evidence="1">PWHHKU_190912</strain>
    </source>
</reference>
<comment type="caution">
    <text evidence="1">The sequence shown here is derived from an EMBL/GenBank/DDBJ whole genome shotgun (WGS) entry which is preliminary data.</text>
</comment>